<keyword evidence="2" id="KW-0349">Heme</keyword>
<evidence type="ECO:0000256" key="1">
    <source>
        <dbReference type="ARBA" id="ARBA00010617"/>
    </source>
</evidence>
<keyword evidence="2" id="KW-0560">Oxidoreductase</keyword>
<evidence type="ECO:0000256" key="2">
    <source>
        <dbReference type="RuleBase" id="RU000461"/>
    </source>
</evidence>
<gene>
    <name evidence="3" type="ORF">LX16_1756</name>
</gene>
<dbReference type="GO" id="GO:0008395">
    <property type="term" value="F:steroid hydroxylase activity"/>
    <property type="evidence" value="ECO:0007669"/>
    <property type="project" value="TreeGrafter"/>
</dbReference>
<organism evidence="3 4">
    <name type="scientific">Stackebrandtia albiflava</name>
    <dbReference type="NCBI Taxonomy" id="406432"/>
    <lineage>
        <taxon>Bacteria</taxon>
        <taxon>Bacillati</taxon>
        <taxon>Actinomycetota</taxon>
        <taxon>Actinomycetes</taxon>
        <taxon>Glycomycetales</taxon>
        <taxon>Glycomycetaceae</taxon>
        <taxon>Stackebrandtia</taxon>
    </lineage>
</organism>
<dbReference type="PANTHER" id="PTHR46696:SF4">
    <property type="entry name" value="BIOTIN BIOSYNTHESIS CYTOCHROME P450"/>
    <property type="match status" value="1"/>
</dbReference>
<dbReference type="Pfam" id="PF00067">
    <property type="entry name" value="p450"/>
    <property type="match status" value="1"/>
</dbReference>
<dbReference type="Proteomes" id="UP000321617">
    <property type="component" value="Unassembled WGS sequence"/>
</dbReference>
<comment type="similarity">
    <text evidence="1 2">Belongs to the cytochrome P450 family.</text>
</comment>
<dbReference type="PROSITE" id="PS00086">
    <property type="entry name" value="CYTOCHROME_P450"/>
    <property type="match status" value="1"/>
</dbReference>
<dbReference type="PRINTS" id="PR00359">
    <property type="entry name" value="BP450"/>
</dbReference>
<evidence type="ECO:0000313" key="3">
    <source>
        <dbReference type="EMBL" id="TWJ16036.1"/>
    </source>
</evidence>
<reference evidence="3 4" key="1">
    <citation type="journal article" date="2013" name="Stand. Genomic Sci.">
        <title>Genomic Encyclopedia of Type Strains, Phase I: The one thousand microbial genomes (KMG-I) project.</title>
        <authorList>
            <person name="Kyrpides N.C."/>
            <person name="Woyke T."/>
            <person name="Eisen J.A."/>
            <person name="Garrity G."/>
            <person name="Lilburn T.G."/>
            <person name="Beck B.J."/>
            <person name="Whitman W.B."/>
            <person name="Hugenholtz P."/>
            <person name="Klenk H.P."/>
        </authorList>
    </citation>
    <scope>NUCLEOTIDE SEQUENCE [LARGE SCALE GENOMIC DNA]</scope>
    <source>
        <strain evidence="3 4">DSM 45044</strain>
    </source>
</reference>
<dbReference type="InterPro" id="IPR001128">
    <property type="entry name" value="Cyt_P450"/>
</dbReference>
<keyword evidence="4" id="KW-1185">Reference proteome</keyword>
<dbReference type="OrthoDB" id="54272at2"/>
<dbReference type="InterPro" id="IPR017972">
    <property type="entry name" value="Cyt_P450_CS"/>
</dbReference>
<dbReference type="GO" id="GO:0020037">
    <property type="term" value="F:heme binding"/>
    <property type="evidence" value="ECO:0007669"/>
    <property type="project" value="InterPro"/>
</dbReference>
<sequence>MPEPVADDPILSIASPEALVDPHAAYARLRAERPVFFYPRLHSWMFTRHADCVDVLRDTANFAADWRRVGEEMPPRAVNMLTLDPPEHTAVRRPFMAALREQPAAGLDGMVRHHTEALLTRLAGRPSFDFVADLAEPLSLATICGYLGVPEPDGGWLSGVGRVVGAGMDAGLWPERAAPVQQAQRELGTLVDGWLADPPSRGVLGAVVSHVADSGIDPMVLSNTVRGLLFSGYSSGSKLLSLLAIALFHHKAATLDGFRAADPARAIDEVVRYCSPIHAVARACVHDTRVGDTEVKAGQAVTLLLGAANRDPDRFPEPDRMLLDRHPNPHLGFGRGPKSCLGSPFSVVLIRAVLDLLAERYPDTHAVNAPEYHPNLTLRSPARFETALR</sequence>
<dbReference type="GO" id="GO:0006707">
    <property type="term" value="P:cholesterol catabolic process"/>
    <property type="evidence" value="ECO:0007669"/>
    <property type="project" value="TreeGrafter"/>
</dbReference>
<proteinExistence type="inferred from homology"/>
<dbReference type="EMBL" id="VLLL01000005">
    <property type="protein sequence ID" value="TWJ16036.1"/>
    <property type="molecule type" value="Genomic_DNA"/>
</dbReference>
<dbReference type="GO" id="GO:0005506">
    <property type="term" value="F:iron ion binding"/>
    <property type="evidence" value="ECO:0007669"/>
    <property type="project" value="InterPro"/>
</dbReference>
<name>A0A562VDS2_9ACTN</name>
<dbReference type="Gene3D" id="1.10.630.10">
    <property type="entry name" value="Cytochrome P450"/>
    <property type="match status" value="1"/>
</dbReference>
<dbReference type="InterPro" id="IPR036396">
    <property type="entry name" value="Cyt_P450_sf"/>
</dbReference>
<dbReference type="AlphaFoldDB" id="A0A562VDS2"/>
<keyword evidence="2" id="KW-0408">Iron</keyword>
<keyword evidence="2" id="KW-0479">Metal-binding</keyword>
<protein>
    <submittedName>
        <fullName evidence="3">Cytochrome P450</fullName>
    </submittedName>
</protein>
<keyword evidence="2" id="KW-0503">Monooxygenase</keyword>
<dbReference type="GO" id="GO:0036199">
    <property type="term" value="F:cholest-4-en-3-one 26-monooxygenase activity"/>
    <property type="evidence" value="ECO:0007669"/>
    <property type="project" value="TreeGrafter"/>
</dbReference>
<dbReference type="SUPFAM" id="SSF48264">
    <property type="entry name" value="Cytochrome P450"/>
    <property type="match status" value="1"/>
</dbReference>
<evidence type="ECO:0000313" key="4">
    <source>
        <dbReference type="Proteomes" id="UP000321617"/>
    </source>
</evidence>
<comment type="caution">
    <text evidence="3">The sequence shown here is derived from an EMBL/GenBank/DDBJ whole genome shotgun (WGS) entry which is preliminary data.</text>
</comment>
<dbReference type="PANTHER" id="PTHR46696">
    <property type="entry name" value="P450, PUTATIVE (EUROFUNG)-RELATED"/>
    <property type="match status" value="1"/>
</dbReference>
<dbReference type="RefSeq" id="WP_147135745.1">
    <property type="nucleotide sequence ID" value="NZ_BAABIJ010000001.1"/>
</dbReference>
<accession>A0A562VDS2</accession>
<dbReference type="InterPro" id="IPR002397">
    <property type="entry name" value="Cyt_P450_B"/>
</dbReference>